<evidence type="ECO:0000256" key="4">
    <source>
        <dbReference type="ARBA" id="ARBA00022807"/>
    </source>
</evidence>
<dbReference type="InterPro" id="IPR038765">
    <property type="entry name" value="Papain-like_cys_pep_sf"/>
</dbReference>
<evidence type="ECO:0000313" key="8">
    <source>
        <dbReference type="Proteomes" id="UP000008694"/>
    </source>
</evidence>
<keyword evidence="2" id="KW-0645">Protease</keyword>
<dbReference type="PANTHER" id="PTHR12411">
    <property type="entry name" value="CYSTEINE PROTEASE FAMILY C1-RELATED"/>
    <property type="match status" value="1"/>
</dbReference>
<dbReference type="PROSITE" id="PS00639">
    <property type="entry name" value="THIOL_PROTEASE_HIS"/>
    <property type="match status" value="1"/>
</dbReference>
<dbReference type="GO" id="GO:0006508">
    <property type="term" value="P:proteolysis"/>
    <property type="evidence" value="ECO:0007669"/>
    <property type="project" value="UniProtKB-KW"/>
</dbReference>
<dbReference type="SUPFAM" id="SSF54001">
    <property type="entry name" value="Cysteine proteinases"/>
    <property type="match status" value="1"/>
</dbReference>
<protein>
    <recommendedName>
        <fullName evidence="6">Peptidase C1A papain C-terminal domain-containing protein</fullName>
    </recommendedName>
</protein>
<dbReference type="EMBL" id="GL348719">
    <property type="protein sequence ID" value="EFH45256.1"/>
    <property type="molecule type" value="Genomic_DNA"/>
</dbReference>
<dbReference type="InterPro" id="IPR013128">
    <property type="entry name" value="Peptidase_C1A"/>
</dbReference>
<dbReference type="eggNOG" id="KOG1543">
    <property type="taxonomic scope" value="Eukaryota"/>
</dbReference>
<evidence type="ECO:0000256" key="2">
    <source>
        <dbReference type="ARBA" id="ARBA00022670"/>
    </source>
</evidence>
<dbReference type="HOGENOM" id="CLU_2336505_0_0_1"/>
<sequence>MIAELQKTISFRRNFYRKLWYETTNLDHAVVAVGYGSENGVDYWIVRNSWGPRWGEEGYIRMERNLAAAKSGMCGIAVEAPYPVKHSPNPVRGSINSV</sequence>
<evidence type="ECO:0000256" key="5">
    <source>
        <dbReference type="ARBA" id="ARBA00023157"/>
    </source>
</evidence>
<dbReference type="Gene3D" id="3.90.70.10">
    <property type="entry name" value="Cysteine proteinases"/>
    <property type="match status" value="1"/>
</dbReference>
<dbReference type="Gramene" id="scaffold_700367.1">
    <property type="protein sequence ID" value="scaffold_700367.1"/>
    <property type="gene ID" value="scaffold_700367.1"/>
</dbReference>
<evidence type="ECO:0000259" key="6">
    <source>
        <dbReference type="Pfam" id="PF00112"/>
    </source>
</evidence>
<evidence type="ECO:0000256" key="1">
    <source>
        <dbReference type="ARBA" id="ARBA00008455"/>
    </source>
</evidence>
<organism evidence="8">
    <name type="scientific">Arabidopsis lyrata subsp. lyrata</name>
    <name type="common">Lyre-leaved rock-cress</name>
    <dbReference type="NCBI Taxonomy" id="81972"/>
    <lineage>
        <taxon>Eukaryota</taxon>
        <taxon>Viridiplantae</taxon>
        <taxon>Streptophyta</taxon>
        <taxon>Embryophyta</taxon>
        <taxon>Tracheophyta</taxon>
        <taxon>Spermatophyta</taxon>
        <taxon>Magnoliopsida</taxon>
        <taxon>eudicotyledons</taxon>
        <taxon>Gunneridae</taxon>
        <taxon>Pentapetalae</taxon>
        <taxon>rosids</taxon>
        <taxon>malvids</taxon>
        <taxon>Brassicales</taxon>
        <taxon>Brassicaceae</taxon>
        <taxon>Camelineae</taxon>
        <taxon>Arabidopsis</taxon>
    </lineage>
</organism>
<name>D7MAP8_ARALL</name>
<accession>D7MAP8</accession>
<keyword evidence="5" id="KW-1015">Disulfide bond</keyword>
<dbReference type="InterPro" id="IPR025660">
    <property type="entry name" value="Pept_his_AS"/>
</dbReference>
<gene>
    <name evidence="7" type="ORF">ARALYDRAFT_912625</name>
</gene>
<keyword evidence="3" id="KW-0378">Hydrolase</keyword>
<evidence type="ECO:0000256" key="3">
    <source>
        <dbReference type="ARBA" id="ARBA00022801"/>
    </source>
</evidence>
<keyword evidence="4" id="KW-0788">Thiol protease</keyword>
<evidence type="ECO:0000313" key="7">
    <source>
        <dbReference type="EMBL" id="EFH45256.1"/>
    </source>
</evidence>
<reference evidence="8" key="1">
    <citation type="journal article" date="2011" name="Nat. Genet.">
        <title>The Arabidopsis lyrata genome sequence and the basis of rapid genome size change.</title>
        <authorList>
            <person name="Hu T.T."/>
            <person name="Pattyn P."/>
            <person name="Bakker E.G."/>
            <person name="Cao J."/>
            <person name="Cheng J.-F."/>
            <person name="Clark R.M."/>
            <person name="Fahlgren N."/>
            <person name="Fawcett J.A."/>
            <person name="Grimwood J."/>
            <person name="Gundlach H."/>
            <person name="Haberer G."/>
            <person name="Hollister J.D."/>
            <person name="Ossowski S."/>
            <person name="Ottilar R.P."/>
            <person name="Salamov A.A."/>
            <person name="Schneeberger K."/>
            <person name="Spannagl M."/>
            <person name="Wang X."/>
            <person name="Yang L."/>
            <person name="Nasrallah M.E."/>
            <person name="Bergelson J."/>
            <person name="Carrington J.C."/>
            <person name="Gaut B.S."/>
            <person name="Schmutz J."/>
            <person name="Mayer K.F.X."/>
            <person name="Van de Peer Y."/>
            <person name="Grigoriev I.V."/>
            <person name="Nordborg M."/>
            <person name="Weigel D."/>
            <person name="Guo Y.-L."/>
        </authorList>
    </citation>
    <scope>NUCLEOTIDE SEQUENCE [LARGE SCALE GENOMIC DNA]</scope>
    <source>
        <strain evidence="8">cv. MN47</strain>
    </source>
</reference>
<dbReference type="InterPro" id="IPR025661">
    <property type="entry name" value="Pept_asp_AS"/>
</dbReference>
<dbReference type="GO" id="GO:0008234">
    <property type="term" value="F:cysteine-type peptidase activity"/>
    <property type="evidence" value="ECO:0007669"/>
    <property type="project" value="UniProtKB-KW"/>
</dbReference>
<keyword evidence="8" id="KW-1185">Reference proteome</keyword>
<dbReference type="MEROPS" id="C01.092"/>
<dbReference type="PROSITE" id="PS00640">
    <property type="entry name" value="THIOL_PROTEASE_ASN"/>
    <property type="match status" value="1"/>
</dbReference>
<dbReference type="Proteomes" id="UP000008694">
    <property type="component" value="Unassembled WGS sequence"/>
</dbReference>
<feature type="domain" description="Peptidase C1A papain C-terminal" evidence="6">
    <location>
        <begin position="15"/>
        <end position="83"/>
    </location>
</feature>
<proteinExistence type="inferred from homology"/>
<comment type="similarity">
    <text evidence="1">Belongs to the peptidase C1 family.</text>
</comment>
<dbReference type="STRING" id="81972.D7MAP8"/>
<dbReference type="InterPro" id="IPR000668">
    <property type="entry name" value="Peptidase_C1A_C"/>
</dbReference>
<dbReference type="AlphaFoldDB" id="D7MAP8"/>
<dbReference type="Pfam" id="PF00112">
    <property type="entry name" value="Peptidase_C1"/>
    <property type="match status" value="1"/>
</dbReference>